<proteinExistence type="inferred from homology"/>
<evidence type="ECO:0000259" key="5">
    <source>
        <dbReference type="PROSITE" id="PS51767"/>
    </source>
</evidence>
<evidence type="ECO:0000256" key="1">
    <source>
        <dbReference type="ARBA" id="ARBA00007447"/>
    </source>
</evidence>
<dbReference type="Proteomes" id="UP000447873">
    <property type="component" value="Unassembled WGS sequence"/>
</dbReference>
<comment type="similarity">
    <text evidence="1 3">Belongs to the peptidase A1 family.</text>
</comment>
<dbReference type="GO" id="GO:0000324">
    <property type="term" value="C:fungal-type vacuole"/>
    <property type="evidence" value="ECO:0007669"/>
    <property type="project" value="TreeGrafter"/>
</dbReference>
<keyword evidence="2 3" id="KW-0064">Aspartyl protease</keyword>
<dbReference type="Pfam" id="PF00026">
    <property type="entry name" value="Asp"/>
    <property type="match status" value="1"/>
</dbReference>
<dbReference type="PANTHER" id="PTHR47966:SF47">
    <property type="entry name" value="ENDOPEPTIDASE, PUTATIVE (AFU_ORTHOLOGUE AFUA_3G01220)-RELATED"/>
    <property type="match status" value="1"/>
</dbReference>
<evidence type="ECO:0000313" key="6">
    <source>
        <dbReference type="EMBL" id="KAE9971253.1"/>
    </source>
</evidence>
<evidence type="ECO:0000256" key="3">
    <source>
        <dbReference type="RuleBase" id="RU000454"/>
    </source>
</evidence>
<evidence type="ECO:0000313" key="7">
    <source>
        <dbReference type="Proteomes" id="UP000447873"/>
    </source>
</evidence>
<keyword evidence="4" id="KW-0732">Signal</keyword>
<evidence type="ECO:0000256" key="2">
    <source>
        <dbReference type="ARBA" id="ARBA00022750"/>
    </source>
</evidence>
<dbReference type="InterPro" id="IPR021109">
    <property type="entry name" value="Peptidase_aspartic_dom_sf"/>
</dbReference>
<dbReference type="PANTHER" id="PTHR47966">
    <property type="entry name" value="BETA-SITE APP-CLEAVING ENZYME, ISOFORM A-RELATED"/>
    <property type="match status" value="1"/>
</dbReference>
<keyword evidence="3" id="KW-0378">Hydrolase</keyword>
<dbReference type="GO" id="GO:0004190">
    <property type="term" value="F:aspartic-type endopeptidase activity"/>
    <property type="evidence" value="ECO:0007669"/>
    <property type="project" value="UniProtKB-KW"/>
</dbReference>
<comment type="caution">
    <text evidence="6">The sequence shown here is derived from an EMBL/GenBank/DDBJ whole genome shotgun (WGS) entry which is preliminary data.</text>
</comment>
<dbReference type="PROSITE" id="PS51767">
    <property type="entry name" value="PEPTIDASE_A1"/>
    <property type="match status" value="1"/>
</dbReference>
<accession>A0A8H3UL91</accession>
<keyword evidence="3" id="KW-0645">Protease</keyword>
<dbReference type="CDD" id="cd05471">
    <property type="entry name" value="pepsin_like"/>
    <property type="match status" value="1"/>
</dbReference>
<dbReference type="AlphaFoldDB" id="A0A8H3UL91"/>
<dbReference type="SUPFAM" id="SSF50630">
    <property type="entry name" value="Acid proteases"/>
    <property type="match status" value="1"/>
</dbReference>
<dbReference type="InterPro" id="IPR001969">
    <property type="entry name" value="Aspartic_peptidase_AS"/>
</dbReference>
<feature type="signal peptide" evidence="4">
    <location>
        <begin position="1"/>
        <end position="21"/>
    </location>
</feature>
<dbReference type="InterPro" id="IPR034164">
    <property type="entry name" value="Pepsin-like_dom"/>
</dbReference>
<dbReference type="Gene3D" id="2.40.70.10">
    <property type="entry name" value="Acid Proteases"/>
    <property type="match status" value="2"/>
</dbReference>
<evidence type="ECO:0000256" key="4">
    <source>
        <dbReference type="SAM" id="SignalP"/>
    </source>
</evidence>
<dbReference type="EMBL" id="WNWS01000304">
    <property type="protein sequence ID" value="KAE9971253.1"/>
    <property type="molecule type" value="Genomic_DNA"/>
</dbReference>
<protein>
    <recommendedName>
        <fullName evidence="5">Peptidase A1 domain-containing protein</fullName>
    </recommendedName>
</protein>
<dbReference type="PROSITE" id="PS00141">
    <property type="entry name" value="ASP_PROTEASE"/>
    <property type="match status" value="1"/>
</dbReference>
<feature type="domain" description="Peptidase A1" evidence="5">
    <location>
        <begin position="61"/>
        <end position="378"/>
    </location>
</feature>
<reference evidence="6 7" key="1">
    <citation type="submission" date="2018-12" db="EMBL/GenBank/DDBJ databases">
        <title>Venturia inaequalis Genome Resource.</title>
        <authorList>
            <person name="Lichtner F.J."/>
        </authorList>
    </citation>
    <scope>NUCLEOTIDE SEQUENCE [LARGE SCALE GENOMIC DNA]</scope>
    <source>
        <strain evidence="6 7">120213</strain>
    </source>
</reference>
<feature type="chain" id="PRO_5034519594" description="Peptidase A1 domain-containing protein" evidence="4">
    <location>
        <begin position="22"/>
        <end position="381"/>
    </location>
</feature>
<gene>
    <name evidence="6" type="ORF">EG328_005764</name>
</gene>
<dbReference type="GO" id="GO:0006508">
    <property type="term" value="P:proteolysis"/>
    <property type="evidence" value="ECO:0007669"/>
    <property type="project" value="UniProtKB-KW"/>
</dbReference>
<name>A0A8H3UL91_VENIN</name>
<sequence>MSGSAVLLLTIFATLMGISHAFEVTTNTIDIRCNTELSSSLTRRQGGISFLALMPRATHLYSTSVKLGDQTFELLVDTGSADTWVKTTSPPSSFHEIPDTFFSLNYGGQSVAEATGTWGKIDVTIGGIAVHDQVMGIANHSISADGILGLAYPGFVSMRSAINGRFIDYDPIFTRMIKDEYISAGILSLALEADSTGKMGFGGVPSGIKHEDNWFHTPLLSGKERASRPGMSPWYNISLSYSFPGAENVEGSRGQPSNTFFTIVDSGAPWETIPLSVLKALGAAFKPQATIVDTARAGNMVLGFDCDATVPEFGYVIGGQTFKWKKEDWTTEANGVCTSRIVGSSLEWPNPVGIVAGGGFLQKVLAVFDVENEEIWFSPRS</sequence>
<organism evidence="6 7">
    <name type="scientific">Venturia inaequalis</name>
    <name type="common">Apple scab fungus</name>
    <dbReference type="NCBI Taxonomy" id="5025"/>
    <lineage>
        <taxon>Eukaryota</taxon>
        <taxon>Fungi</taxon>
        <taxon>Dikarya</taxon>
        <taxon>Ascomycota</taxon>
        <taxon>Pezizomycotina</taxon>
        <taxon>Dothideomycetes</taxon>
        <taxon>Pleosporomycetidae</taxon>
        <taxon>Venturiales</taxon>
        <taxon>Venturiaceae</taxon>
        <taxon>Venturia</taxon>
    </lineage>
</organism>
<dbReference type="InterPro" id="IPR001461">
    <property type="entry name" value="Aspartic_peptidase_A1"/>
</dbReference>
<dbReference type="PRINTS" id="PR00792">
    <property type="entry name" value="PEPSIN"/>
</dbReference>
<dbReference type="InterPro" id="IPR033121">
    <property type="entry name" value="PEPTIDASE_A1"/>
</dbReference>